<dbReference type="Pfam" id="PF00027">
    <property type="entry name" value="cNMP_binding"/>
    <property type="match status" value="1"/>
</dbReference>
<sequence>MSNTLYNYQEFIRLSREGKISYAQIDVPKNTSLLTERVDIDNHIYLVVDGYIALILNDGRERPQIHSIEGKGTFLNYFSLLDQSNNDFTFKTLSGCSLYKYSKTDMEYFLSMFPENFGFQFFIMKNQTTHIYFKSLMASSPASEKLKTTFSNMALLHGVLSDDGAIILPQAIKTSHLLSYSNLSKSCFYKDLQHLKTTNQIEKKEKSWIIHDQELYKMIQNGQTSF</sequence>
<dbReference type="RefSeq" id="WP_003740158.1">
    <property type="nucleotide sequence ID" value="NZ_CP090057.1"/>
</dbReference>
<dbReference type="InterPro" id="IPR014710">
    <property type="entry name" value="RmlC-like_jellyroll"/>
</dbReference>
<proteinExistence type="predicted"/>
<evidence type="ECO:0000313" key="4">
    <source>
        <dbReference type="Proteomes" id="UP000524387"/>
    </source>
</evidence>
<dbReference type="SUPFAM" id="SSF51206">
    <property type="entry name" value="cAMP-binding domain-like"/>
    <property type="match status" value="1"/>
</dbReference>
<dbReference type="InterPro" id="IPR000595">
    <property type="entry name" value="cNMP-bd_dom"/>
</dbReference>
<reference evidence="3 4" key="1">
    <citation type="submission" date="2019-04" db="EMBL/GenBank/DDBJ databases">
        <authorList>
            <consortium name="GenomeTrakr network: Whole genome sequencing for foodborne pathogen traceback"/>
        </authorList>
    </citation>
    <scope>NUCLEOTIDE SEQUENCE [LARGE SCALE GENOMIC DNA]</scope>
    <source>
        <strain evidence="3 4">CFSAN072502</strain>
    </source>
</reference>
<evidence type="ECO:0000259" key="2">
    <source>
        <dbReference type="Pfam" id="PF00027"/>
    </source>
</evidence>
<dbReference type="EMBL" id="AABEKN010000003">
    <property type="protein sequence ID" value="EAG9353976.1"/>
    <property type="molecule type" value="Genomic_DNA"/>
</dbReference>
<name>A0A823J531_LISMN</name>
<organism evidence="3 4">
    <name type="scientific">Listeria monocytogenes</name>
    <dbReference type="NCBI Taxonomy" id="1639"/>
    <lineage>
        <taxon>Bacteria</taxon>
        <taxon>Bacillati</taxon>
        <taxon>Bacillota</taxon>
        <taxon>Bacilli</taxon>
        <taxon>Bacillales</taxon>
        <taxon>Listeriaceae</taxon>
        <taxon>Listeria</taxon>
    </lineage>
</organism>
<evidence type="ECO:0000256" key="1">
    <source>
        <dbReference type="ARBA" id="ARBA00023159"/>
    </source>
</evidence>
<dbReference type="AlphaFoldDB" id="A0A823J531"/>
<protein>
    <submittedName>
        <fullName evidence="3">Crp/Fnr family transcriptional regulator</fullName>
    </submittedName>
</protein>
<dbReference type="InterPro" id="IPR018490">
    <property type="entry name" value="cNMP-bd_dom_sf"/>
</dbReference>
<accession>A0A823J531</accession>
<comment type="caution">
    <text evidence="3">The sequence shown here is derived from an EMBL/GenBank/DDBJ whole genome shotgun (WGS) entry which is preliminary data.</text>
</comment>
<feature type="domain" description="Cyclic nucleotide-binding" evidence="2">
    <location>
        <begin position="27"/>
        <end position="110"/>
    </location>
</feature>
<evidence type="ECO:0000313" key="3">
    <source>
        <dbReference type="EMBL" id="EAG9353976.1"/>
    </source>
</evidence>
<keyword evidence="1" id="KW-0010">Activator</keyword>
<gene>
    <name evidence="3" type="ORF">CW895_09160</name>
</gene>
<dbReference type="Proteomes" id="UP000524387">
    <property type="component" value="Unassembled WGS sequence"/>
</dbReference>
<dbReference type="Gene3D" id="2.60.120.10">
    <property type="entry name" value="Jelly Rolls"/>
    <property type="match status" value="1"/>
</dbReference>